<dbReference type="GO" id="GO:0005525">
    <property type="term" value="F:GTP binding"/>
    <property type="evidence" value="ECO:0007669"/>
    <property type="project" value="TreeGrafter"/>
</dbReference>
<feature type="region of interest" description="Disordered" evidence="1">
    <location>
        <begin position="837"/>
        <end position="912"/>
    </location>
</feature>
<dbReference type="VEuPathDB" id="MicrosporidiaDB:THOM_1858"/>
<dbReference type="CDD" id="cd22249">
    <property type="entry name" value="UDM1_RNF168_RNF169-like"/>
    <property type="match status" value="1"/>
</dbReference>
<dbReference type="OMA" id="DERYENV"/>
<feature type="compositionally biased region" description="Acidic residues" evidence="1">
    <location>
        <begin position="397"/>
        <end position="419"/>
    </location>
</feature>
<dbReference type="HOGENOM" id="CLU_299007_0_0_1"/>
<feature type="region of interest" description="Disordered" evidence="1">
    <location>
        <begin position="969"/>
        <end position="989"/>
    </location>
</feature>
<dbReference type="GO" id="GO:0000479">
    <property type="term" value="P:endonucleolytic cleavage of tricistronic rRNA transcript (SSU-rRNA, 5.8S rRNA, LSU-rRNA)"/>
    <property type="evidence" value="ECO:0007669"/>
    <property type="project" value="TreeGrafter"/>
</dbReference>
<dbReference type="PANTHER" id="PTHR12858:SF2">
    <property type="entry name" value="RIBOSOME BIOGENESIS PROTEIN BMS1 HOMOLOG"/>
    <property type="match status" value="1"/>
</dbReference>
<reference evidence="4 5" key="1">
    <citation type="journal article" date="2012" name="PLoS Pathog.">
        <title>The genome of the obligate intracellular parasite Trachipleistophora hominis: new insights into microsporidian genome dynamics and reductive evolution.</title>
        <authorList>
            <person name="Heinz E."/>
            <person name="Williams T.A."/>
            <person name="Nakjang S."/>
            <person name="Noel C.J."/>
            <person name="Swan D.C."/>
            <person name="Goldberg A.V."/>
            <person name="Harris S.R."/>
            <person name="Weinmaier T."/>
            <person name="Markert S."/>
            <person name="Becher D."/>
            <person name="Bernhardt J."/>
            <person name="Dagan T."/>
            <person name="Hacker C."/>
            <person name="Lucocq J.M."/>
            <person name="Schweder T."/>
            <person name="Rattei T."/>
            <person name="Hall N."/>
            <person name="Hirt R.P."/>
            <person name="Embley T.M."/>
        </authorList>
    </citation>
    <scope>NUCLEOTIDE SEQUENCE [LARGE SCALE GENOMIC DNA]</scope>
</reference>
<dbReference type="Pfam" id="PF04950">
    <property type="entry name" value="RIBIOP_C"/>
    <property type="match status" value="2"/>
</dbReference>
<feature type="domain" description="Ribosome biogenesis protein BMS1/TSR1 C-terminal" evidence="3">
    <location>
        <begin position="351"/>
        <end position="811"/>
    </location>
</feature>
<dbReference type="GO" id="GO:0003924">
    <property type="term" value="F:GTPase activity"/>
    <property type="evidence" value="ECO:0007669"/>
    <property type="project" value="TreeGrafter"/>
</dbReference>
<dbReference type="STRING" id="72359.L7JVB6"/>
<feature type="compositionally biased region" description="Basic and acidic residues" evidence="1">
    <location>
        <begin position="45"/>
        <end position="61"/>
    </location>
</feature>
<dbReference type="EMBL" id="JH993981">
    <property type="protein sequence ID" value="ELQ75235.1"/>
    <property type="molecule type" value="Genomic_DNA"/>
</dbReference>
<organism evidence="4 5">
    <name type="scientific">Trachipleistophora hominis</name>
    <name type="common">Microsporidian parasite</name>
    <dbReference type="NCBI Taxonomy" id="72359"/>
    <lineage>
        <taxon>Eukaryota</taxon>
        <taxon>Fungi</taxon>
        <taxon>Fungi incertae sedis</taxon>
        <taxon>Microsporidia</taxon>
        <taxon>Pleistophoridae</taxon>
        <taxon>Trachipleistophora</taxon>
    </lineage>
</organism>
<dbReference type="Pfam" id="PF08142">
    <property type="entry name" value="AARP2CN"/>
    <property type="match status" value="1"/>
</dbReference>
<protein>
    <submittedName>
        <fullName evidence="4">GTP-binding protein AARP2 involved in 40S ribosome biogenesis</fullName>
    </submittedName>
</protein>
<evidence type="ECO:0000313" key="5">
    <source>
        <dbReference type="Proteomes" id="UP000011185"/>
    </source>
</evidence>
<dbReference type="FunCoup" id="L7JVB6">
    <property type="interactions" value="282"/>
</dbReference>
<dbReference type="GO" id="GO:0034511">
    <property type="term" value="F:U3 snoRNA binding"/>
    <property type="evidence" value="ECO:0007669"/>
    <property type="project" value="TreeGrafter"/>
</dbReference>
<dbReference type="SMART" id="SM00785">
    <property type="entry name" value="AARP2CN"/>
    <property type="match status" value="1"/>
</dbReference>
<dbReference type="PANTHER" id="PTHR12858">
    <property type="entry name" value="RIBOSOME BIOGENESIS PROTEIN"/>
    <property type="match status" value="1"/>
</dbReference>
<dbReference type="Gene3D" id="3.40.50.300">
    <property type="entry name" value="P-loop containing nucleotide triphosphate hydrolases"/>
    <property type="match status" value="1"/>
</dbReference>
<evidence type="ECO:0000259" key="2">
    <source>
        <dbReference type="SMART" id="SM00785"/>
    </source>
</evidence>
<dbReference type="InterPro" id="IPR012948">
    <property type="entry name" value="AARP2CN"/>
</dbReference>
<dbReference type="OrthoDB" id="10260897at2759"/>
<dbReference type="GO" id="GO:0030686">
    <property type="term" value="C:90S preribosome"/>
    <property type="evidence" value="ECO:0007669"/>
    <property type="project" value="TreeGrafter"/>
</dbReference>
<feature type="region of interest" description="Disordered" evidence="1">
    <location>
        <begin position="397"/>
        <end position="466"/>
    </location>
</feature>
<feature type="region of interest" description="Disordered" evidence="1">
    <location>
        <begin position="354"/>
        <end position="382"/>
    </location>
</feature>
<evidence type="ECO:0000313" key="4">
    <source>
        <dbReference type="EMBL" id="ELQ75235.1"/>
    </source>
</evidence>
<dbReference type="GO" id="GO:0000462">
    <property type="term" value="P:maturation of SSU-rRNA from tricistronic rRNA transcript (SSU-rRNA, 5.8S rRNA, LSU-rRNA)"/>
    <property type="evidence" value="ECO:0007669"/>
    <property type="project" value="TreeGrafter"/>
</dbReference>
<dbReference type="GO" id="GO:0005634">
    <property type="term" value="C:nucleus"/>
    <property type="evidence" value="ECO:0007669"/>
    <property type="project" value="InterPro"/>
</dbReference>
<feature type="compositionally biased region" description="Basic residues" evidence="1">
    <location>
        <begin position="1"/>
        <end position="29"/>
    </location>
</feature>
<dbReference type="AlphaFoldDB" id="L7JVB6"/>
<dbReference type="SMART" id="SM01362">
    <property type="entry name" value="DUF663"/>
    <property type="match status" value="1"/>
</dbReference>
<dbReference type="InParanoid" id="L7JVB6"/>
<feature type="compositionally biased region" description="Basic and acidic residues" evidence="1">
    <location>
        <begin position="69"/>
        <end position="81"/>
    </location>
</feature>
<gene>
    <name evidence="4" type="ORF">THOM_1858</name>
</gene>
<proteinExistence type="predicted"/>
<feature type="domain" description="AARP2CN" evidence="2">
    <location>
        <begin position="257"/>
        <end position="331"/>
    </location>
</feature>
<dbReference type="SUPFAM" id="SSF52540">
    <property type="entry name" value="P-loop containing nucleoside triphosphate hydrolases"/>
    <property type="match status" value="1"/>
</dbReference>
<evidence type="ECO:0000259" key="3">
    <source>
        <dbReference type="SMART" id="SM01362"/>
    </source>
</evidence>
<feature type="compositionally biased region" description="Basic and acidic residues" evidence="1">
    <location>
        <begin position="849"/>
        <end position="895"/>
    </location>
</feature>
<dbReference type="InterPro" id="IPR039761">
    <property type="entry name" value="Bms1/Tsr1"/>
</dbReference>
<dbReference type="InterPro" id="IPR007034">
    <property type="entry name" value="BMS1_TSR1_C"/>
</dbReference>
<keyword evidence="5" id="KW-1185">Reference proteome</keyword>
<feature type="compositionally biased region" description="Acidic residues" evidence="1">
    <location>
        <begin position="354"/>
        <end position="364"/>
    </location>
</feature>
<dbReference type="Proteomes" id="UP000011185">
    <property type="component" value="Unassembled WGS sequence"/>
</dbReference>
<accession>L7JVB6</accession>
<feature type="compositionally biased region" description="Basic and acidic residues" evidence="1">
    <location>
        <begin position="420"/>
        <end position="431"/>
    </location>
</feature>
<evidence type="ECO:0000256" key="1">
    <source>
        <dbReference type="SAM" id="MobiDB-lite"/>
    </source>
</evidence>
<feature type="region of interest" description="Disordered" evidence="1">
    <location>
        <begin position="1"/>
        <end position="108"/>
    </location>
</feature>
<dbReference type="InterPro" id="IPR027417">
    <property type="entry name" value="P-loop_NTPase"/>
</dbReference>
<name>L7JVB6_TRAHO</name>
<feature type="compositionally biased region" description="Low complexity" evidence="1">
    <location>
        <begin position="455"/>
        <end position="466"/>
    </location>
</feature>
<sequence length="1004" mass="113501">MSTKVMKRKRSNKKDKKRKGNIKEKKKVIKGMYKNEPMDNNYDESSAKEGSIKESNAKEGPKTNNIRESNAKEGPKTKNIREGPNTKNIREGPNTKNIREGPKTNNIKDTILDLNPQVIQNMKYKDAAPSIVTLFGPPALLTDLQHQIISHLYKPCKNVQGPVTLRTSKTRRATFLKVSYNTMQMIDAAKIADLAVLVVNGTDGICKEHVEFITLLNAFGMPKVVVYVATRVDNKTLKHVKKVVWKEITPGIKVVTSVRMLLNCVAVFKSRPLSFKCENAYVVVDCVRVERDGMRMRGYVRGKRMMAGACFYVPGVGDVKVGGIVRVKDPCEIRSDEKVLERRKVFMYAPAVNDDEEGLHEDEDDRVRGLNQDEDGRVRGNDEGFVLYDGEKFEYDEEVEGNENVEDDEEVEGNENVEGNDERYENVEGNEHGSNNRCNSNFIPPTTSPIPPTTSPVNSPSTNPITKTNKLSFQELRKNALQKLTNNHNKKQNSTNPSTTNHPIQNVFIPGNYIEILVKTTFNHSPDSILIIAPIDYTAHALIKASFLRTKHFIHFVRSDDPIVVSAGWQRFITFPVFYRRLHGMNVYLRSSVDGCMACYYGPVCRGGVVMVRRVCEDGESNRDNNFFYNFRIVGTGRINGTISSGCDNIKDNVSGGDNKGKGSSRDNIRGSISGRDNIRGSISGKDNIKDNVSRDSKIISTPNTNPTLTTTPTNTISTTTTLNTNNDHLMYKKLKLIGNAYAIKGNTAFVRNMFNTNLEVNRFLHAGIKTTSGIRGIIKKALDKNGSFRASFEGEIVEGDTVILNTFVRMSVNELCYTVDEKVREVPKFRLRREINRDGGSRDGGISVEDKGISIKDSRSRGKDREVSIKDSRDKDSMSRDSRGRDSRGKDRKGSNNNKMSRDNNTISTTNTNITIPNRIINKLPLDKRLCYTNVVEHNNTVLSPFLKEDLVLEKEIKAKRKEMQRIAQQEKENEQRLRKEEEKERQRIKREGIIKHRIRNRR</sequence>